<evidence type="ECO:0000313" key="7">
    <source>
        <dbReference type="Proteomes" id="UP000694680"/>
    </source>
</evidence>
<reference evidence="6" key="1">
    <citation type="submission" date="2020-06" db="EMBL/GenBank/DDBJ databases">
        <authorList>
            <consortium name="Wellcome Sanger Institute Data Sharing"/>
        </authorList>
    </citation>
    <scope>NUCLEOTIDE SEQUENCE [LARGE SCALE GENOMIC DNA]</scope>
</reference>
<keyword evidence="7" id="KW-1185">Reference proteome</keyword>
<name>A0A8C5GLB6_GOUWI</name>
<dbReference type="InterPro" id="IPR015631">
    <property type="entry name" value="CD2/SLAM_rcpt"/>
</dbReference>
<dbReference type="SMART" id="SM00409">
    <property type="entry name" value="IG"/>
    <property type="match status" value="1"/>
</dbReference>
<dbReference type="InterPro" id="IPR003599">
    <property type="entry name" value="Ig_sub"/>
</dbReference>
<dbReference type="Ensembl" id="ENSGWIT00000034835.1">
    <property type="protein sequence ID" value="ENSGWIP00000031997.1"/>
    <property type="gene ID" value="ENSGWIG00000016502.1"/>
</dbReference>
<sequence length="224" mass="25148">VTDYVLSYLTLVKVSGYQGDNVTLHLGAEPSWTLEHIEWYIFTNNTWIATYRNKIPNTGWRPQYRGRLSLDTHTGDLTIHNLRSEDALEYTAYVLNTLREDVVRKIKVTVKQPPLTPSIQTVTNMSVSGRCLLVMLCSSLDEDVELSWDSEPPAQGFYRGNHGGPGVSVFLLMFINSTYDSARVNCSSSTTTDNIRKSSSQVIRPTCAGKNILFISNQPTTHNL</sequence>
<dbReference type="AlphaFoldDB" id="A0A8C5GLB6"/>
<dbReference type="Proteomes" id="UP000694680">
    <property type="component" value="Chromosome 18"/>
</dbReference>
<evidence type="ECO:0000259" key="5">
    <source>
        <dbReference type="SMART" id="SM00409"/>
    </source>
</evidence>
<dbReference type="SUPFAM" id="SSF48726">
    <property type="entry name" value="Immunoglobulin"/>
    <property type="match status" value="1"/>
</dbReference>
<dbReference type="InterPro" id="IPR013783">
    <property type="entry name" value="Ig-like_fold"/>
</dbReference>
<evidence type="ECO:0000256" key="3">
    <source>
        <dbReference type="ARBA" id="ARBA00023136"/>
    </source>
</evidence>
<dbReference type="GO" id="GO:0016020">
    <property type="term" value="C:membrane"/>
    <property type="evidence" value="ECO:0007669"/>
    <property type="project" value="UniProtKB-SubCell"/>
</dbReference>
<feature type="domain" description="Immunoglobulin" evidence="5">
    <location>
        <begin position="11"/>
        <end position="111"/>
    </location>
</feature>
<evidence type="ECO:0000256" key="4">
    <source>
        <dbReference type="ARBA" id="ARBA00023180"/>
    </source>
</evidence>
<evidence type="ECO:0000256" key="2">
    <source>
        <dbReference type="ARBA" id="ARBA00022729"/>
    </source>
</evidence>
<dbReference type="PANTHER" id="PTHR12080:SF48">
    <property type="entry name" value="IMMUNOGLOBULIN SUBTYPE DOMAIN-CONTAINING PROTEIN"/>
    <property type="match status" value="1"/>
</dbReference>
<proteinExistence type="predicted"/>
<organism evidence="6 7">
    <name type="scientific">Gouania willdenowi</name>
    <name type="common">Blunt-snouted clingfish</name>
    <name type="synonym">Lepadogaster willdenowi</name>
    <dbReference type="NCBI Taxonomy" id="441366"/>
    <lineage>
        <taxon>Eukaryota</taxon>
        <taxon>Metazoa</taxon>
        <taxon>Chordata</taxon>
        <taxon>Craniata</taxon>
        <taxon>Vertebrata</taxon>
        <taxon>Euteleostomi</taxon>
        <taxon>Actinopterygii</taxon>
        <taxon>Neopterygii</taxon>
        <taxon>Teleostei</taxon>
        <taxon>Neoteleostei</taxon>
        <taxon>Acanthomorphata</taxon>
        <taxon>Ovalentaria</taxon>
        <taxon>Blenniimorphae</taxon>
        <taxon>Blenniiformes</taxon>
        <taxon>Gobiesocoidei</taxon>
        <taxon>Gobiesocidae</taxon>
        <taxon>Gobiesocinae</taxon>
        <taxon>Gouania</taxon>
    </lineage>
</organism>
<keyword evidence="4" id="KW-0325">Glycoprotein</keyword>
<comment type="subcellular location">
    <subcellularLocation>
        <location evidence="1">Membrane</location>
    </subcellularLocation>
</comment>
<keyword evidence="3" id="KW-0472">Membrane</keyword>
<reference evidence="6" key="2">
    <citation type="submission" date="2025-08" db="UniProtKB">
        <authorList>
            <consortium name="Ensembl"/>
        </authorList>
    </citation>
    <scope>IDENTIFICATION</scope>
</reference>
<evidence type="ECO:0000256" key="1">
    <source>
        <dbReference type="ARBA" id="ARBA00004370"/>
    </source>
</evidence>
<keyword evidence="2" id="KW-0732">Signal</keyword>
<dbReference type="PANTHER" id="PTHR12080">
    <property type="entry name" value="SIGNALING LYMPHOCYTIC ACTIVATION MOLECULE"/>
    <property type="match status" value="1"/>
</dbReference>
<reference evidence="6" key="3">
    <citation type="submission" date="2025-09" db="UniProtKB">
        <authorList>
            <consortium name="Ensembl"/>
        </authorList>
    </citation>
    <scope>IDENTIFICATION</scope>
</reference>
<accession>A0A8C5GLB6</accession>
<evidence type="ECO:0000313" key="6">
    <source>
        <dbReference type="Ensembl" id="ENSGWIP00000031997.1"/>
    </source>
</evidence>
<protein>
    <recommendedName>
        <fullName evidence="5">Immunoglobulin domain-containing protein</fullName>
    </recommendedName>
</protein>
<dbReference type="InterPro" id="IPR036179">
    <property type="entry name" value="Ig-like_dom_sf"/>
</dbReference>
<dbReference type="Gene3D" id="2.60.40.10">
    <property type="entry name" value="Immunoglobulins"/>
    <property type="match status" value="1"/>
</dbReference>